<dbReference type="EMBL" id="JBHSFP010000010">
    <property type="protein sequence ID" value="MFC4532427.1"/>
    <property type="molecule type" value="Genomic_DNA"/>
</dbReference>
<dbReference type="RefSeq" id="WP_380841242.1">
    <property type="nucleotide sequence ID" value="NZ_JBHSFP010000010.1"/>
</dbReference>
<reference evidence="4" key="1">
    <citation type="journal article" date="2019" name="Int. J. Syst. Evol. Microbiol.">
        <title>The Global Catalogue of Microorganisms (GCM) 10K type strain sequencing project: providing services to taxonomists for standard genome sequencing and annotation.</title>
        <authorList>
            <consortium name="The Broad Institute Genomics Platform"/>
            <consortium name="The Broad Institute Genome Sequencing Center for Infectious Disease"/>
            <person name="Wu L."/>
            <person name="Ma J."/>
        </authorList>
    </citation>
    <scope>NUCLEOTIDE SEQUENCE [LARGE SCALE GENOMIC DNA]</scope>
    <source>
        <strain evidence="4">CGMCC 4.7132</strain>
    </source>
</reference>
<organism evidence="3 4">
    <name type="scientific">Sphaerisporangium dianthi</name>
    <dbReference type="NCBI Taxonomy" id="1436120"/>
    <lineage>
        <taxon>Bacteria</taxon>
        <taxon>Bacillati</taxon>
        <taxon>Actinomycetota</taxon>
        <taxon>Actinomycetes</taxon>
        <taxon>Streptosporangiales</taxon>
        <taxon>Streptosporangiaceae</taxon>
        <taxon>Sphaerisporangium</taxon>
    </lineage>
</organism>
<dbReference type="Proteomes" id="UP001596004">
    <property type="component" value="Unassembled WGS sequence"/>
</dbReference>
<sequence>MKPSNSMACRSDFPLAIECTAGFAGIALRDSKRPHGPVSRVTAGEWAPSATA</sequence>
<evidence type="ECO:0000256" key="1">
    <source>
        <dbReference type="SAM" id="MobiDB-lite"/>
    </source>
</evidence>
<evidence type="ECO:0000259" key="2">
    <source>
        <dbReference type="Pfam" id="PF04149"/>
    </source>
</evidence>
<feature type="region of interest" description="Disordered" evidence="1">
    <location>
        <begin position="31"/>
        <end position="52"/>
    </location>
</feature>
<evidence type="ECO:0000313" key="3">
    <source>
        <dbReference type="EMBL" id="MFC4532427.1"/>
    </source>
</evidence>
<accession>A0ABV9CID3</accession>
<evidence type="ECO:0000313" key="4">
    <source>
        <dbReference type="Proteomes" id="UP001596004"/>
    </source>
</evidence>
<protein>
    <submittedName>
        <fullName evidence="3">DUF397 domain-containing protein</fullName>
    </submittedName>
</protein>
<name>A0ABV9CID3_9ACTN</name>
<feature type="domain" description="DUF397" evidence="2">
    <location>
        <begin position="21"/>
        <end position="47"/>
    </location>
</feature>
<keyword evidence="4" id="KW-1185">Reference proteome</keyword>
<dbReference type="InterPro" id="IPR007278">
    <property type="entry name" value="DUF397"/>
</dbReference>
<dbReference type="Pfam" id="PF04149">
    <property type="entry name" value="DUF397"/>
    <property type="match status" value="1"/>
</dbReference>
<proteinExistence type="predicted"/>
<gene>
    <name evidence="3" type="ORF">ACFO60_16765</name>
</gene>
<comment type="caution">
    <text evidence="3">The sequence shown here is derived from an EMBL/GenBank/DDBJ whole genome shotgun (WGS) entry which is preliminary data.</text>
</comment>